<proteinExistence type="predicted"/>
<accession>A0ABD0JMD3</accession>
<dbReference type="EMBL" id="JACVVK020000384">
    <property type="protein sequence ID" value="KAK7476122.1"/>
    <property type="molecule type" value="Genomic_DNA"/>
</dbReference>
<feature type="region of interest" description="Disordered" evidence="1">
    <location>
        <begin position="66"/>
        <end position="141"/>
    </location>
</feature>
<protein>
    <submittedName>
        <fullName evidence="2">Uncharacterized protein</fullName>
    </submittedName>
</protein>
<dbReference type="Proteomes" id="UP001519460">
    <property type="component" value="Unassembled WGS sequence"/>
</dbReference>
<sequence length="184" mass="20115">MADSDKNDSSEAGVIVISSDDSTSETENSEDTHSSGTVEDTCWECFECGGVAIDSNKLEVDFVLEDAEGRSSRDDSTSGIADVSERFSDSSATEPVDSGDSYHPDTSCLIDSDGSSEAPIPQSERELQGPRKRANPAKPDQWKCTQNKLRRMKGEVYMAKKRRKKSCSEKVCTAARPEVYLKVL</sequence>
<evidence type="ECO:0000313" key="2">
    <source>
        <dbReference type="EMBL" id="KAK7476122.1"/>
    </source>
</evidence>
<name>A0ABD0JMD3_9CAEN</name>
<feature type="region of interest" description="Disordered" evidence="1">
    <location>
        <begin position="1"/>
        <end position="37"/>
    </location>
</feature>
<feature type="compositionally biased region" description="Basic and acidic residues" evidence="1">
    <location>
        <begin position="67"/>
        <end position="76"/>
    </location>
</feature>
<comment type="caution">
    <text evidence="2">The sequence shown here is derived from an EMBL/GenBank/DDBJ whole genome shotgun (WGS) entry which is preliminary data.</text>
</comment>
<gene>
    <name evidence="2" type="ORF">BaRGS_00032615</name>
</gene>
<keyword evidence="3" id="KW-1185">Reference proteome</keyword>
<reference evidence="2 3" key="1">
    <citation type="journal article" date="2023" name="Sci. Data">
        <title>Genome assembly of the Korean intertidal mud-creeper Batillaria attramentaria.</title>
        <authorList>
            <person name="Patra A.K."/>
            <person name="Ho P.T."/>
            <person name="Jun S."/>
            <person name="Lee S.J."/>
            <person name="Kim Y."/>
            <person name="Won Y.J."/>
        </authorList>
    </citation>
    <scope>NUCLEOTIDE SEQUENCE [LARGE SCALE GENOMIC DNA]</scope>
    <source>
        <strain evidence="2">Wonlab-2016</strain>
    </source>
</reference>
<organism evidence="2 3">
    <name type="scientific">Batillaria attramentaria</name>
    <dbReference type="NCBI Taxonomy" id="370345"/>
    <lineage>
        <taxon>Eukaryota</taxon>
        <taxon>Metazoa</taxon>
        <taxon>Spiralia</taxon>
        <taxon>Lophotrochozoa</taxon>
        <taxon>Mollusca</taxon>
        <taxon>Gastropoda</taxon>
        <taxon>Caenogastropoda</taxon>
        <taxon>Sorbeoconcha</taxon>
        <taxon>Cerithioidea</taxon>
        <taxon>Batillariidae</taxon>
        <taxon>Batillaria</taxon>
    </lineage>
</organism>
<dbReference type="AlphaFoldDB" id="A0ABD0JMD3"/>
<evidence type="ECO:0000313" key="3">
    <source>
        <dbReference type="Proteomes" id="UP001519460"/>
    </source>
</evidence>
<evidence type="ECO:0000256" key="1">
    <source>
        <dbReference type="SAM" id="MobiDB-lite"/>
    </source>
</evidence>